<keyword evidence="4" id="KW-1185">Reference proteome</keyword>
<dbReference type="STRING" id="198628.Dda3937_03799"/>
<dbReference type="eggNOG" id="COG2161">
    <property type="taxonomic scope" value="Bacteria"/>
</dbReference>
<organism evidence="3 4">
    <name type="scientific">Dickeya dadantii (strain 3937)</name>
    <name type="common">Erwinia chrysanthemi (strain 3937)</name>
    <dbReference type="NCBI Taxonomy" id="198628"/>
    <lineage>
        <taxon>Bacteria</taxon>
        <taxon>Pseudomonadati</taxon>
        <taxon>Pseudomonadota</taxon>
        <taxon>Gammaproteobacteria</taxon>
        <taxon>Enterobacterales</taxon>
        <taxon>Pectobacteriaceae</taxon>
        <taxon>Dickeya</taxon>
    </lineage>
</organism>
<accession>E0SEA9</accession>
<name>E0SEA9_DICD3</name>
<dbReference type="Gene3D" id="3.40.1620.10">
    <property type="entry name" value="YefM-like domain"/>
    <property type="match status" value="1"/>
</dbReference>
<dbReference type="NCBIfam" id="TIGR01552">
    <property type="entry name" value="phd_fam"/>
    <property type="match status" value="1"/>
</dbReference>
<dbReference type="Proteomes" id="UP000006859">
    <property type="component" value="Chromosome"/>
</dbReference>
<dbReference type="EMBL" id="CP002038">
    <property type="protein sequence ID" value="ADM98732.1"/>
    <property type="molecule type" value="Genomic_DNA"/>
</dbReference>
<dbReference type="KEGG" id="ddd:Dda3937_03799"/>
<dbReference type="InterPro" id="IPR006442">
    <property type="entry name" value="Antitoxin_Phd/YefM"/>
</dbReference>
<comment type="similarity">
    <text evidence="1 2">Belongs to the phD/YefM antitoxin family.</text>
</comment>
<dbReference type="Pfam" id="PF02604">
    <property type="entry name" value="PhdYeFM_antitox"/>
    <property type="match status" value="1"/>
</dbReference>
<comment type="function">
    <text evidence="2">Antitoxin component of a type II toxin-antitoxin (TA) system.</text>
</comment>
<evidence type="ECO:0000313" key="3">
    <source>
        <dbReference type="EMBL" id="ADM98732.1"/>
    </source>
</evidence>
<evidence type="ECO:0000256" key="2">
    <source>
        <dbReference type="RuleBase" id="RU362080"/>
    </source>
</evidence>
<gene>
    <name evidence="3" type="ordered locus">Dda3937_03799</name>
</gene>
<proteinExistence type="inferred from homology"/>
<sequence>MKCTFQGGAMKTYTITEARQNIAAVIDTAASGEPVEIKRRDGTSAVLIPKAEFEAYQKAKLDTEFDFIMQRHGHTIKALADR</sequence>
<evidence type="ECO:0000313" key="4">
    <source>
        <dbReference type="Proteomes" id="UP000006859"/>
    </source>
</evidence>
<protein>
    <recommendedName>
        <fullName evidence="2">Antitoxin</fullName>
    </recommendedName>
</protein>
<dbReference type="AlphaFoldDB" id="E0SEA9"/>
<dbReference type="InterPro" id="IPR036165">
    <property type="entry name" value="YefM-like_sf"/>
</dbReference>
<dbReference type="SUPFAM" id="SSF143120">
    <property type="entry name" value="YefM-like"/>
    <property type="match status" value="1"/>
</dbReference>
<dbReference type="HOGENOM" id="CLU_193635_0_0_6"/>
<evidence type="ECO:0000256" key="1">
    <source>
        <dbReference type="ARBA" id="ARBA00009981"/>
    </source>
</evidence>
<reference evidence="3 4" key="1">
    <citation type="journal article" date="2011" name="J. Bacteriol.">
        <title>Genome sequence of the plant-pathogenic bacterium Dickeya dadantii 3937.</title>
        <authorList>
            <person name="Glasner J.D."/>
            <person name="Yang C.H."/>
            <person name="Reverchon S."/>
            <person name="Hugouvieux-Cotte-Pattat N."/>
            <person name="Condemine G."/>
            <person name="Bohin J.P."/>
            <person name="Van Gijsegem F."/>
            <person name="Yang S."/>
            <person name="Franza T."/>
            <person name="Expert D."/>
            <person name="Plunkett G. III"/>
            <person name="San Francisco M.J."/>
            <person name="Charkowski A.O."/>
            <person name="Py B."/>
            <person name="Bell K."/>
            <person name="Rauscher L."/>
            <person name="Rodriguez-Palenzuela P."/>
            <person name="Toussaint A."/>
            <person name="Holeva M.C."/>
            <person name="He S.Y."/>
            <person name="Douet V."/>
            <person name="Boccara M."/>
            <person name="Blanco C."/>
            <person name="Toth I."/>
            <person name="Anderson B.D."/>
            <person name="Biehl B.S."/>
            <person name="Mau B."/>
            <person name="Flynn S.M."/>
            <person name="Barras F."/>
            <person name="Lindeberg M."/>
            <person name="Birch P.R."/>
            <person name="Tsuyumu S."/>
            <person name="Shi X."/>
            <person name="Hibbing M."/>
            <person name="Yap M.N."/>
            <person name="Carpentier M."/>
            <person name="Dassa E."/>
            <person name="Umehara M."/>
            <person name="Kim J.F."/>
            <person name="Rusch M."/>
            <person name="Soni P."/>
            <person name="Mayhew G.F."/>
            <person name="Fouts D.E."/>
            <person name="Gill S.R."/>
            <person name="Blattner F.R."/>
            <person name="Keen N.T."/>
            <person name="Perna N.T."/>
        </authorList>
    </citation>
    <scope>NUCLEOTIDE SEQUENCE [LARGE SCALE GENOMIC DNA]</scope>
    <source>
        <strain evidence="3 4">3937</strain>
    </source>
</reference>